<evidence type="ECO:0000313" key="1">
    <source>
        <dbReference type="EMBL" id="OBZ79921.1"/>
    </source>
</evidence>
<sequence>MGIIKETHNTSPGDRSTLYDVQRRNHPALPAKPIHGPERAPIIFSDPCGVDRHRDFANETTWAIFVCSRHMTSCTSKLFLVALVYNSPTSNCITSQTILVEELIHNRRLLNTACRVGSMS</sequence>
<accession>A0A1C7MSR4</accession>
<organism evidence="1 2">
    <name type="scientific">Grifola frondosa</name>
    <name type="common">Maitake</name>
    <name type="synonym">Polyporus frondosus</name>
    <dbReference type="NCBI Taxonomy" id="5627"/>
    <lineage>
        <taxon>Eukaryota</taxon>
        <taxon>Fungi</taxon>
        <taxon>Dikarya</taxon>
        <taxon>Basidiomycota</taxon>
        <taxon>Agaricomycotina</taxon>
        <taxon>Agaricomycetes</taxon>
        <taxon>Polyporales</taxon>
        <taxon>Grifolaceae</taxon>
        <taxon>Grifola</taxon>
    </lineage>
</organism>
<name>A0A1C7MSR4_GRIFR</name>
<protein>
    <submittedName>
        <fullName evidence="1">Uncharacterized protein</fullName>
    </submittedName>
</protein>
<evidence type="ECO:0000313" key="2">
    <source>
        <dbReference type="Proteomes" id="UP000092993"/>
    </source>
</evidence>
<dbReference type="Proteomes" id="UP000092993">
    <property type="component" value="Unassembled WGS sequence"/>
</dbReference>
<dbReference type="AlphaFoldDB" id="A0A1C7MSR4"/>
<dbReference type="EMBL" id="LUGG01000001">
    <property type="protein sequence ID" value="OBZ79921.1"/>
    <property type="molecule type" value="Genomic_DNA"/>
</dbReference>
<keyword evidence="2" id="KW-1185">Reference proteome</keyword>
<proteinExistence type="predicted"/>
<comment type="caution">
    <text evidence="1">The sequence shown here is derived from an EMBL/GenBank/DDBJ whole genome shotgun (WGS) entry which is preliminary data.</text>
</comment>
<reference evidence="1 2" key="1">
    <citation type="submission" date="2016-03" db="EMBL/GenBank/DDBJ databases">
        <title>Whole genome sequencing of Grifola frondosa 9006-11.</title>
        <authorList>
            <person name="Min B."/>
            <person name="Park H."/>
            <person name="Kim J.-G."/>
            <person name="Cho H."/>
            <person name="Oh Y.-L."/>
            <person name="Kong W.-S."/>
            <person name="Choi I.-G."/>
        </authorList>
    </citation>
    <scope>NUCLEOTIDE SEQUENCE [LARGE SCALE GENOMIC DNA]</scope>
    <source>
        <strain evidence="1 2">9006-11</strain>
    </source>
</reference>
<gene>
    <name evidence="1" type="ORF">A0H81_00468</name>
</gene>